<keyword evidence="2" id="KW-1185">Reference proteome</keyword>
<dbReference type="Proteomes" id="UP000216033">
    <property type="component" value="Unassembled WGS sequence"/>
</dbReference>
<reference evidence="1 2" key="1">
    <citation type="submission" date="2017-04" db="EMBL/GenBank/DDBJ databases">
        <title>Kefir bacterial isolates.</title>
        <authorList>
            <person name="Kim Y."/>
            <person name="Blasche S."/>
            <person name="Patil K.R."/>
        </authorList>
    </citation>
    <scope>NUCLEOTIDE SEQUENCE [LARGE SCALE GENOMIC DNA]</scope>
    <source>
        <strain evidence="1 2">KR-2</strain>
    </source>
</reference>
<dbReference type="RefSeq" id="WP_095351938.1">
    <property type="nucleotide sequence ID" value="NZ_JABUNT010000017.1"/>
</dbReference>
<dbReference type="EMBL" id="NDFP01000018">
    <property type="protein sequence ID" value="PAL20831.1"/>
    <property type="molecule type" value="Genomic_DNA"/>
</dbReference>
<name>A0A270B845_9PROT</name>
<evidence type="ECO:0000313" key="2">
    <source>
        <dbReference type="Proteomes" id="UP000216033"/>
    </source>
</evidence>
<proteinExistence type="predicted"/>
<gene>
    <name evidence="1" type="ORF">B9K05_12500</name>
</gene>
<protein>
    <submittedName>
        <fullName evidence="1">Uncharacterized protein</fullName>
    </submittedName>
</protein>
<sequence length="131" mass="14691">MIDIERLIDALAALFHMRSYQIITGTQTDKWEPRRLLAPDALLPVIVRLAEEQWKTSTSQTSFGLGIDHDDNALCKQTLNAVHYAPISIIVLCIDHLFQKLVDVNGCVTLEKLEDYARSVCPVLHSQPAPP</sequence>
<dbReference type="OrthoDB" id="7219822at2"/>
<comment type="caution">
    <text evidence="1">The sequence shown here is derived from an EMBL/GenBank/DDBJ whole genome shotgun (WGS) entry which is preliminary data.</text>
</comment>
<evidence type="ECO:0000313" key="1">
    <source>
        <dbReference type="EMBL" id="PAL20831.1"/>
    </source>
</evidence>
<accession>A0A270B845</accession>
<dbReference type="AlphaFoldDB" id="A0A270B845"/>
<organism evidence="1 2">
    <name type="scientific">Acetobacter syzygii</name>
    <dbReference type="NCBI Taxonomy" id="146476"/>
    <lineage>
        <taxon>Bacteria</taxon>
        <taxon>Pseudomonadati</taxon>
        <taxon>Pseudomonadota</taxon>
        <taxon>Alphaproteobacteria</taxon>
        <taxon>Acetobacterales</taxon>
        <taxon>Acetobacteraceae</taxon>
        <taxon>Acetobacter</taxon>
    </lineage>
</organism>